<dbReference type="AlphaFoldDB" id="A0A1F5EWH8"/>
<evidence type="ECO:0000256" key="2">
    <source>
        <dbReference type="ARBA" id="ARBA00024446"/>
    </source>
</evidence>
<evidence type="ECO:0008006" key="5">
    <source>
        <dbReference type="Google" id="ProtNLM"/>
    </source>
</evidence>
<dbReference type="STRING" id="1817816.A2Y64_07635"/>
<dbReference type="EMBL" id="MFAF01000143">
    <property type="protein sequence ID" value="OGD71710.1"/>
    <property type="molecule type" value="Genomic_DNA"/>
</dbReference>
<dbReference type="InterPro" id="IPR036677">
    <property type="entry name" value="EutN_CcmL_sf"/>
</dbReference>
<evidence type="ECO:0000256" key="1">
    <source>
        <dbReference type="ARBA" id="ARBA00024322"/>
    </source>
</evidence>
<dbReference type="SUPFAM" id="SSF159133">
    <property type="entry name" value="EutN/CcmL-like"/>
    <property type="match status" value="1"/>
</dbReference>
<evidence type="ECO:0000313" key="3">
    <source>
        <dbReference type="EMBL" id="OGD71710.1"/>
    </source>
</evidence>
<sequence>MILARVVGNVFCTIKHPALTGCRLLRVAPENGGPELVAVDIVRAGPGDLVIVQNEGNAARQITGREDIPARQVIVGVVDSIHREA</sequence>
<dbReference type="PROSITE" id="PS51932">
    <property type="entry name" value="BMV"/>
    <property type="match status" value="1"/>
</dbReference>
<name>A0A1F5EWH8_9BACT</name>
<accession>A0A1F5EWH8</accession>
<dbReference type="Gene3D" id="2.40.50.220">
    <property type="entry name" value="EutN/Ccml"/>
    <property type="match status" value="1"/>
</dbReference>
<dbReference type="Proteomes" id="UP000177187">
    <property type="component" value="Unassembled WGS sequence"/>
</dbReference>
<dbReference type="Pfam" id="PF03319">
    <property type="entry name" value="EutN_CcmL"/>
    <property type="match status" value="1"/>
</dbReference>
<dbReference type="GO" id="GO:0031469">
    <property type="term" value="C:bacterial microcompartment"/>
    <property type="evidence" value="ECO:0007669"/>
    <property type="project" value="UniProtKB-SubCell"/>
</dbReference>
<comment type="caution">
    <text evidence="3">The sequence shown here is derived from an EMBL/GenBank/DDBJ whole genome shotgun (WGS) entry which is preliminary data.</text>
</comment>
<proteinExistence type="predicted"/>
<organism evidence="3 4">
    <name type="scientific">Candidatus Coatesbacteria bacterium RBG_13_66_14</name>
    <dbReference type="NCBI Taxonomy" id="1817816"/>
    <lineage>
        <taxon>Bacteria</taxon>
        <taxon>Candidatus Coatesiibacteriota</taxon>
    </lineage>
</organism>
<gene>
    <name evidence="3" type="ORF">A2Y64_07635</name>
</gene>
<comment type="subcellular location">
    <subcellularLocation>
        <location evidence="1">Bacterial microcompartment</location>
    </subcellularLocation>
</comment>
<dbReference type="CDD" id="cd01614">
    <property type="entry name" value="EutN_CcmL"/>
    <property type="match status" value="1"/>
</dbReference>
<evidence type="ECO:0000313" key="4">
    <source>
        <dbReference type="Proteomes" id="UP000177187"/>
    </source>
</evidence>
<dbReference type="PANTHER" id="PTHR36539">
    <property type="entry name" value="ETHANOLAMINE UTILIZATION PROTEIN EUTN"/>
    <property type="match status" value="1"/>
</dbReference>
<keyword evidence="2" id="KW-1283">Bacterial microcompartment</keyword>
<reference evidence="3 4" key="1">
    <citation type="journal article" date="2016" name="Nat. Commun.">
        <title>Thousands of microbial genomes shed light on interconnected biogeochemical processes in an aquifer system.</title>
        <authorList>
            <person name="Anantharaman K."/>
            <person name="Brown C.T."/>
            <person name="Hug L.A."/>
            <person name="Sharon I."/>
            <person name="Castelle C.J."/>
            <person name="Probst A.J."/>
            <person name="Thomas B.C."/>
            <person name="Singh A."/>
            <person name="Wilkins M.J."/>
            <person name="Karaoz U."/>
            <person name="Brodie E.L."/>
            <person name="Williams K.H."/>
            <person name="Hubbard S.S."/>
            <person name="Banfield J.F."/>
        </authorList>
    </citation>
    <scope>NUCLEOTIDE SEQUENCE [LARGE SCALE GENOMIC DNA]</scope>
</reference>
<protein>
    <recommendedName>
        <fullName evidence="5">Ethanolamine utilization protein EutN</fullName>
    </recommendedName>
</protein>
<dbReference type="InterPro" id="IPR004992">
    <property type="entry name" value="EutN_CcmL"/>
</dbReference>